<name>A0A8S5M0D9_9CAUD</name>
<accession>A0A8S5M0D9</accession>
<dbReference type="SUPFAM" id="SSF53795">
    <property type="entry name" value="PEP carboxykinase-like"/>
    <property type="match status" value="1"/>
</dbReference>
<organism evidence="1">
    <name type="scientific">Siphoviridae sp. ctM7c3</name>
    <dbReference type="NCBI Taxonomy" id="2826257"/>
    <lineage>
        <taxon>Viruses</taxon>
        <taxon>Duplodnaviria</taxon>
        <taxon>Heunggongvirae</taxon>
        <taxon>Uroviricota</taxon>
        <taxon>Caudoviricetes</taxon>
    </lineage>
</organism>
<evidence type="ECO:0000313" key="1">
    <source>
        <dbReference type="EMBL" id="DAD75519.1"/>
    </source>
</evidence>
<reference evidence="1" key="1">
    <citation type="journal article" date="2021" name="Proc. Natl. Acad. Sci. U.S.A.">
        <title>A Catalog of Tens of Thousands of Viruses from Human Metagenomes Reveals Hidden Associations with Chronic Diseases.</title>
        <authorList>
            <person name="Tisza M.J."/>
            <person name="Buck C.B."/>
        </authorList>
    </citation>
    <scope>NUCLEOTIDE SEQUENCE</scope>
    <source>
        <strain evidence="1">CtM7c3</strain>
    </source>
</reference>
<sequence>MGIPVLILGESGSGKSTSMRNLDPEKVGIFNVAGKPLPFRKPMKIVNNATYGVIQKALLKPSLKTYIIDDSQYLMAFEEFDHAKEVGYTKFTEMALNFSNLVRNCNSKLPPDVIVYFLHHTDTDDSGKIRAKTCGKMIDSKLTLEGLFSIVLLCEASSEGHHFITQSDGFTTAKSPIEMFAPVIDNDLAAVDAAIREYWNLEGEQNEEC</sequence>
<dbReference type="EMBL" id="BK014785">
    <property type="protein sequence ID" value="DAD75519.1"/>
    <property type="molecule type" value="Genomic_DNA"/>
</dbReference>
<protein>
    <submittedName>
        <fullName evidence="1">AAA domain protein</fullName>
    </submittedName>
</protein>
<proteinExistence type="predicted"/>